<keyword evidence="3" id="KW-1185">Reference proteome</keyword>
<sequence>MSDDWDFPAFDAFRNGQITSKIINTYLIIASSLRGSSVVQDKLNKSRRFRNKSVDFDDNLLCAENPRLIYINDSRRANDKYGFSGNEIRTSKYTLIMFLPKNLFIQFHRVAYLYFLAIATFNQLPPLAVFGRTVSLFPLLFVLCVTVIKDGYEDWRRHWSDRNENNREALVLQLGEFQMKKWKKIRAGQVVKTHADETIPCDMVLLGTSDPTGLAYIQTMNLDGESNLKTRYARQETASLVFEGCNILGLIGSEEHELDNRRGGLRWAGNKSNAKQCSFSFRAKQVNGTTLKHQNLHSHRLGQDHTNGADSLLYELDPRDP</sequence>
<reference evidence="4" key="1">
    <citation type="submission" date="2025-08" db="UniProtKB">
        <authorList>
            <consortium name="RefSeq"/>
        </authorList>
    </citation>
    <scope>IDENTIFICATION</scope>
    <source>
        <tissue evidence="4">Fruit stalk</tissue>
    </source>
</reference>
<dbReference type="InterPro" id="IPR023298">
    <property type="entry name" value="ATPase_P-typ_TM_dom_sf"/>
</dbReference>
<dbReference type="AlphaFoldDB" id="A0A6P5Z575"/>
<dbReference type="Gene3D" id="2.70.150.10">
    <property type="entry name" value="Calcium-transporting ATPase, cytoplasmic transduction domain A"/>
    <property type="match status" value="1"/>
</dbReference>
<evidence type="ECO:0000313" key="3">
    <source>
        <dbReference type="Proteomes" id="UP000515121"/>
    </source>
</evidence>
<evidence type="ECO:0000256" key="1">
    <source>
        <dbReference type="SAM" id="MobiDB-lite"/>
    </source>
</evidence>
<dbReference type="GO" id="GO:0140326">
    <property type="term" value="F:ATPase-coupled intramembrane lipid transporter activity"/>
    <property type="evidence" value="ECO:0007669"/>
    <property type="project" value="TreeGrafter"/>
</dbReference>
<name>A0A6P5Z575_DURZI</name>
<feature type="region of interest" description="Disordered" evidence="1">
    <location>
        <begin position="297"/>
        <end position="321"/>
    </location>
</feature>
<organism evidence="3 4">
    <name type="scientific">Durio zibethinus</name>
    <name type="common">Durian</name>
    <dbReference type="NCBI Taxonomy" id="66656"/>
    <lineage>
        <taxon>Eukaryota</taxon>
        <taxon>Viridiplantae</taxon>
        <taxon>Streptophyta</taxon>
        <taxon>Embryophyta</taxon>
        <taxon>Tracheophyta</taxon>
        <taxon>Spermatophyta</taxon>
        <taxon>Magnoliopsida</taxon>
        <taxon>eudicotyledons</taxon>
        <taxon>Gunneridae</taxon>
        <taxon>Pentapetalae</taxon>
        <taxon>rosids</taxon>
        <taxon>malvids</taxon>
        <taxon>Malvales</taxon>
        <taxon>Malvaceae</taxon>
        <taxon>Helicteroideae</taxon>
        <taxon>Durio</taxon>
    </lineage>
</organism>
<dbReference type="Pfam" id="PF16209">
    <property type="entry name" value="PhoLip_ATPase_N"/>
    <property type="match status" value="1"/>
</dbReference>
<dbReference type="KEGG" id="dzi:111297492"/>
<dbReference type="OrthoDB" id="377733at2759"/>
<dbReference type="Proteomes" id="UP000515121">
    <property type="component" value="Unplaced"/>
</dbReference>
<protein>
    <submittedName>
        <fullName evidence="4">Phospholipid-transporting ATPase 1-like</fullName>
    </submittedName>
</protein>
<dbReference type="InterPro" id="IPR008250">
    <property type="entry name" value="ATPase_P-typ_transduc_dom_A_sf"/>
</dbReference>
<dbReference type="InterPro" id="IPR032631">
    <property type="entry name" value="P-type_ATPase_N"/>
</dbReference>
<dbReference type="GO" id="GO:0005886">
    <property type="term" value="C:plasma membrane"/>
    <property type="evidence" value="ECO:0007669"/>
    <property type="project" value="TreeGrafter"/>
</dbReference>
<accession>A0A6P5Z575</accession>
<evidence type="ECO:0000313" key="4">
    <source>
        <dbReference type="RefSeq" id="XP_022747938.1"/>
    </source>
</evidence>
<evidence type="ECO:0000259" key="2">
    <source>
        <dbReference type="Pfam" id="PF16209"/>
    </source>
</evidence>
<feature type="domain" description="P-type ATPase N-terminal" evidence="2">
    <location>
        <begin position="69"/>
        <end position="134"/>
    </location>
</feature>
<dbReference type="PANTHER" id="PTHR24092">
    <property type="entry name" value="PROBABLE PHOSPHOLIPID-TRANSPORTING ATPASE"/>
    <property type="match status" value="1"/>
</dbReference>
<dbReference type="RefSeq" id="XP_022747938.1">
    <property type="nucleotide sequence ID" value="XM_022892203.1"/>
</dbReference>
<dbReference type="GO" id="GO:0045332">
    <property type="term" value="P:phospholipid translocation"/>
    <property type="evidence" value="ECO:0007669"/>
    <property type="project" value="TreeGrafter"/>
</dbReference>
<gene>
    <name evidence="4" type="primary">LOC111297492</name>
</gene>
<dbReference type="PANTHER" id="PTHR24092:SF148">
    <property type="entry name" value="PHOSPHOLIPID-TRANSPORTING ATPASE"/>
    <property type="match status" value="1"/>
</dbReference>
<proteinExistence type="predicted"/>
<dbReference type="SUPFAM" id="SSF81665">
    <property type="entry name" value="Calcium ATPase, transmembrane domain M"/>
    <property type="match status" value="1"/>
</dbReference>
<dbReference type="SUPFAM" id="SSF81653">
    <property type="entry name" value="Calcium ATPase, transduction domain A"/>
    <property type="match status" value="1"/>
</dbReference>
<dbReference type="GeneID" id="111297492"/>